<dbReference type="KEGG" id="hpn:HPIN_06560"/>
<organism evidence="2 3">
    <name type="scientific">Helicobacter pylori (strain India7)</name>
    <dbReference type="NCBI Taxonomy" id="907238"/>
    <lineage>
        <taxon>Bacteria</taxon>
        <taxon>Pseudomonadati</taxon>
        <taxon>Campylobacterota</taxon>
        <taxon>Epsilonproteobacteria</taxon>
        <taxon>Campylobacterales</taxon>
        <taxon>Helicobacteraceae</taxon>
        <taxon>Helicobacter</taxon>
    </lineage>
</organism>
<feature type="region of interest" description="Disordered" evidence="1">
    <location>
        <begin position="1"/>
        <end position="53"/>
    </location>
</feature>
<accession>E8QHP3</accession>
<dbReference type="Proteomes" id="UP000009059">
    <property type="component" value="Chromosome"/>
</dbReference>
<evidence type="ECO:0000313" key="2">
    <source>
        <dbReference type="EMBL" id="ADU80505.1"/>
    </source>
</evidence>
<proteinExistence type="predicted"/>
<name>E8QHP3_HELP7</name>
<reference evidence="3" key="1">
    <citation type="submission" date="2010-11" db="EMBL/GenBank/DDBJ databases">
        <title>Genome sequence of Helicobacter pylori strain India7.</title>
        <authorList>
            <person name="Kersulyte D."/>
            <person name="Mukhopadhyay A."/>
            <person name="Choudhury A."/>
            <person name="Nair G.B."/>
            <person name="Berg D.E."/>
        </authorList>
    </citation>
    <scope>NUCLEOTIDE SEQUENCE [LARGE SCALE GENOMIC DNA]</scope>
    <source>
        <strain evidence="3">India7</strain>
    </source>
</reference>
<feature type="compositionally biased region" description="Basic and acidic residues" evidence="1">
    <location>
        <begin position="39"/>
        <end position="53"/>
    </location>
</feature>
<evidence type="ECO:0000256" key="1">
    <source>
        <dbReference type="SAM" id="MobiDB-lite"/>
    </source>
</evidence>
<dbReference type="HOGENOM" id="CLU_3062234_0_0_7"/>
<feature type="compositionally biased region" description="Basic and acidic residues" evidence="1">
    <location>
        <begin position="1"/>
        <end position="11"/>
    </location>
</feature>
<sequence>MGIDKKKDQTPQKKRGFKREGLKEKRFFIKIPQKNKGFNNKEFKTKSSKKETP</sequence>
<feature type="compositionally biased region" description="Basic and acidic residues" evidence="1">
    <location>
        <begin position="18"/>
        <end position="27"/>
    </location>
</feature>
<evidence type="ECO:0000313" key="3">
    <source>
        <dbReference type="Proteomes" id="UP000009059"/>
    </source>
</evidence>
<protein>
    <submittedName>
        <fullName evidence="2">Uncharacterized protein</fullName>
    </submittedName>
</protein>
<dbReference type="PATRIC" id="fig|907238.3.peg.1303"/>
<gene>
    <name evidence="2" type="ordered locus">HPIN_06560</name>
</gene>
<dbReference type="EMBL" id="CP002331">
    <property type="protein sequence ID" value="ADU80505.1"/>
    <property type="molecule type" value="Genomic_DNA"/>
</dbReference>
<dbReference type="AlphaFoldDB" id="E8QHP3"/>